<protein>
    <submittedName>
        <fullName evidence="5">GntR family transcriptional regulator</fullName>
    </submittedName>
</protein>
<dbReference type="SMART" id="SM00345">
    <property type="entry name" value="HTH_GNTR"/>
    <property type="match status" value="1"/>
</dbReference>
<dbReference type="Pfam" id="PF00392">
    <property type="entry name" value="GntR"/>
    <property type="match status" value="1"/>
</dbReference>
<sequence length="326" mass="36316">MKFRFHLQPDSDVPASTQLLNQISFAIASRQFPPGYQLPSTRQLAMITGLHRNTINKVYSQLEELGLVEAQPGSGIYVRALSLKQRSRLAQIDQFPEANAVVQKSLDTLLEHGCTLEQARALFLAEIDWRLRCSAVVLVATPAHDLGLGELIGQQLQQALAIPVQVVAFEELERALERTQSATVITNRYHLARAETIAAPRQVRVLPVEITDFSEEIALVKALPRDSCLGLVSLSSDILNAVELFLHSLRGEEILVLTSQLEDTPRLRAIVRSAQLIIADQASRAPVEQIIQQLRADLIRPPQLFCSEQYIQPESIRTLKRELGLS</sequence>
<dbReference type="InterPro" id="IPR036388">
    <property type="entry name" value="WH-like_DNA-bd_sf"/>
</dbReference>
<dbReference type="InterPro" id="IPR036390">
    <property type="entry name" value="WH_DNA-bd_sf"/>
</dbReference>
<evidence type="ECO:0000259" key="4">
    <source>
        <dbReference type="PROSITE" id="PS50949"/>
    </source>
</evidence>
<dbReference type="PATRIC" id="fig|1183438.3.peg.591"/>
<dbReference type="SUPFAM" id="SSF46785">
    <property type="entry name" value="Winged helix' DNA-binding domain"/>
    <property type="match status" value="1"/>
</dbReference>
<dbReference type="STRING" id="1183438.GKIL_0591"/>
<dbReference type="PROSITE" id="PS50949">
    <property type="entry name" value="HTH_GNTR"/>
    <property type="match status" value="1"/>
</dbReference>
<dbReference type="GO" id="GO:0003700">
    <property type="term" value="F:DNA-binding transcription factor activity"/>
    <property type="evidence" value="ECO:0007669"/>
    <property type="project" value="InterPro"/>
</dbReference>
<reference evidence="5 6" key="1">
    <citation type="journal article" date="2013" name="PLoS ONE">
        <title>Cultivation and Complete Genome Sequencing of Gloeobacter kilaueensis sp. nov., from a Lava Cave in Kilauea Caldera, Hawai'i.</title>
        <authorList>
            <person name="Saw J.H."/>
            <person name="Schatz M."/>
            <person name="Brown M.V."/>
            <person name="Kunkel D.D."/>
            <person name="Foster J.S."/>
            <person name="Shick H."/>
            <person name="Christensen S."/>
            <person name="Hou S."/>
            <person name="Wan X."/>
            <person name="Donachie S.P."/>
        </authorList>
    </citation>
    <scope>NUCLEOTIDE SEQUENCE [LARGE SCALE GENOMIC DNA]</scope>
    <source>
        <strain evidence="6">JS</strain>
    </source>
</reference>
<evidence type="ECO:0000313" key="6">
    <source>
        <dbReference type="Proteomes" id="UP000017396"/>
    </source>
</evidence>
<dbReference type="eggNOG" id="COG1725">
    <property type="taxonomic scope" value="Bacteria"/>
</dbReference>
<accession>U5QD56</accession>
<dbReference type="EMBL" id="CP003587">
    <property type="protein sequence ID" value="AGY56837.1"/>
    <property type="molecule type" value="Genomic_DNA"/>
</dbReference>
<proteinExistence type="predicted"/>
<dbReference type="Gene3D" id="1.10.10.10">
    <property type="entry name" value="Winged helix-like DNA-binding domain superfamily/Winged helix DNA-binding domain"/>
    <property type="match status" value="1"/>
</dbReference>
<dbReference type="AlphaFoldDB" id="U5QD56"/>
<dbReference type="HOGENOM" id="CLU_849007_0_0_3"/>
<dbReference type="CDD" id="cd07377">
    <property type="entry name" value="WHTH_GntR"/>
    <property type="match status" value="1"/>
</dbReference>
<keyword evidence="6" id="KW-1185">Reference proteome</keyword>
<dbReference type="OrthoDB" id="9801546at2"/>
<keyword evidence="2" id="KW-0238">DNA-binding</keyword>
<organism evidence="5 6">
    <name type="scientific">Gloeobacter kilaueensis (strain ATCC BAA-2537 / CCAP 1431/1 / ULC 316 / JS1)</name>
    <dbReference type="NCBI Taxonomy" id="1183438"/>
    <lineage>
        <taxon>Bacteria</taxon>
        <taxon>Bacillati</taxon>
        <taxon>Cyanobacteriota</taxon>
        <taxon>Cyanophyceae</taxon>
        <taxon>Gloeobacterales</taxon>
        <taxon>Gloeobacteraceae</taxon>
        <taxon>Gloeobacter</taxon>
    </lineage>
</organism>
<dbReference type="InterPro" id="IPR000524">
    <property type="entry name" value="Tscrpt_reg_HTH_GntR"/>
</dbReference>
<dbReference type="Proteomes" id="UP000017396">
    <property type="component" value="Chromosome"/>
</dbReference>
<keyword evidence="3" id="KW-0804">Transcription</keyword>
<dbReference type="GO" id="GO:0003677">
    <property type="term" value="F:DNA binding"/>
    <property type="evidence" value="ECO:0007669"/>
    <property type="project" value="UniProtKB-KW"/>
</dbReference>
<dbReference type="PANTHER" id="PTHR38445:SF9">
    <property type="entry name" value="HTH-TYPE TRANSCRIPTIONAL REPRESSOR YTRA"/>
    <property type="match status" value="1"/>
</dbReference>
<evidence type="ECO:0000313" key="5">
    <source>
        <dbReference type="EMBL" id="AGY56837.1"/>
    </source>
</evidence>
<dbReference type="PANTHER" id="PTHR38445">
    <property type="entry name" value="HTH-TYPE TRANSCRIPTIONAL REPRESSOR YTRA"/>
    <property type="match status" value="1"/>
</dbReference>
<evidence type="ECO:0000256" key="1">
    <source>
        <dbReference type="ARBA" id="ARBA00023015"/>
    </source>
</evidence>
<gene>
    <name evidence="5" type="primary">plmA</name>
    <name evidence="5" type="ORF">GKIL_0591</name>
</gene>
<feature type="domain" description="HTH gntR-type" evidence="4">
    <location>
        <begin position="13"/>
        <end position="81"/>
    </location>
</feature>
<dbReference type="RefSeq" id="WP_023171873.1">
    <property type="nucleotide sequence ID" value="NC_022600.1"/>
</dbReference>
<keyword evidence="1" id="KW-0805">Transcription regulation</keyword>
<evidence type="ECO:0000256" key="3">
    <source>
        <dbReference type="ARBA" id="ARBA00023163"/>
    </source>
</evidence>
<dbReference type="KEGG" id="glj:GKIL_0591"/>
<evidence type="ECO:0000256" key="2">
    <source>
        <dbReference type="ARBA" id="ARBA00023125"/>
    </source>
</evidence>
<name>U5QD56_GLOK1</name>